<evidence type="ECO:0000256" key="1">
    <source>
        <dbReference type="ARBA" id="ARBA00022801"/>
    </source>
</evidence>
<evidence type="ECO:0000313" key="5">
    <source>
        <dbReference type="Proteomes" id="UP000574369"/>
    </source>
</evidence>
<dbReference type="InterPro" id="IPR029058">
    <property type="entry name" value="AB_hydrolase_fold"/>
</dbReference>
<dbReference type="Gene3D" id="2.120.10.30">
    <property type="entry name" value="TolB, C-terminal domain"/>
    <property type="match status" value="2"/>
</dbReference>
<dbReference type="RefSeq" id="WP_088449801.1">
    <property type="nucleotide sequence ID" value="NZ_JACHXO010000002.1"/>
</dbReference>
<keyword evidence="5" id="KW-1185">Reference proteome</keyword>
<organism evidence="4 5">
    <name type="scientific">Roseateles terrae</name>
    <dbReference type="NCBI Taxonomy" id="431060"/>
    <lineage>
        <taxon>Bacteria</taxon>
        <taxon>Pseudomonadati</taxon>
        <taxon>Pseudomonadota</taxon>
        <taxon>Betaproteobacteria</taxon>
        <taxon>Burkholderiales</taxon>
        <taxon>Sphaerotilaceae</taxon>
        <taxon>Roseateles</taxon>
    </lineage>
</organism>
<dbReference type="GO" id="GO:0004177">
    <property type="term" value="F:aminopeptidase activity"/>
    <property type="evidence" value="ECO:0007669"/>
    <property type="project" value="UniProtKB-KW"/>
</dbReference>
<accession>A0ABR6GPD9</accession>
<proteinExistence type="predicted"/>
<evidence type="ECO:0000313" key="4">
    <source>
        <dbReference type="EMBL" id="MBB3193900.1"/>
    </source>
</evidence>
<comment type="caution">
    <text evidence="4">The sequence shown here is derived from an EMBL/GenBank/DDBJ whole genome shotgun (WGS) entry which is preliminary data.</text>
</comment>
<dbReference type="EMBL" id="JACHXO010000002">
    <property type="protein sequence ID" value="MBB3193900.1"/>
    <property type="molecule type" value="Genomic_DNA"/>
</dbReference>
<sequence>MTASVTPFEPRDLFHEQRVESIDLRSGAASAICAVKTALASEDGYQSQLWELPLDAAAALSASGGFADAAGTAALHPGAATAPRQLTFTAGHQTRPRCAPNDGRIAFLSDRHGGTPQVYLLDGHGAEARQLTRFEAAVVDLVWRPGGRQLALICAMNVDPDQQVEGAAAVDPTRAAAPSSAPEVVWRLPYKMDGSGYILDERLHIVLLDVACGATTLLTRGDYDVGHVCWSADGERLAFTRSREVEQQSHCKDVWVLDIGPHDRPFPPMRRLTTTVATASWPAWSPDGATIAFMGAEDGGDPIMHLWQVEVGSGVVRGVGDPRADDAAELVSGPLYWDADSRRLRAIQAWRGLQRIVCIDVGSGEVTPLFTPETGHVTLMAAQDLIVYVEEGIDHPIEVHSCDLDGRHCRPLTDFNAWWRQRLPMQVEYRTFQLPDGEGGHEPVDGWLMTPAGAPRCRPLLVDVHGGPASYVMLQFATTLYWHVLVSQGWAVLALNAVGSASYGRRFSERLRRRWGQLDLPQHRAAIAALRKEGLADARVAIAGSSYGGYFSAYATGNCDEFRAAVVSAPVGNLETHYGTSDSGYYADPFSMEGRPETSRDLMVALSPMAHIGKSRTPTLFLQGKDDERCPKCQSEEMFVKLRRAGTTAAMVLYPGGDHHTLGKGRPSHRLDGHSRIVQWLQQWIKVASRPEE</sequence>
<dbReference type="SUPFAM" id="SSF53474">
    <property type="entry name" value="alpha/beta-Hydrolases"/>
    <property type="match status" value="1"/>
</dbReference>
<dbReference type="PANTHER" id="PTHR42776">
    <property type="entry name" value="SERINE PEPTIDASE S9 FAMILY MEMBER"/>
    <property type="match status" value="1"/>
</dbReference>
<keyword evidence="4" id="KW-0645">Protease</keyword>
<feature type="domain" description="Peptidase S9 prolyl oligopeptidase catalytic" evidence="3">
    <location>
        <begin position="483"/>
        <end position="686"/>
    </location>
</feature>
<dbReference type="SUPFAM" id="SSF82171">
    <property type="entry name" value="DPP6 N-terminal domain-like"/>
    <property type="match status" value="1"/>
</dbReference>
<protein>
    <submittedName>
        <fullName evidence="4">Dipeptidyl aminopeptidase/acylaminoacyl peptidase</fullName>
    </submittedName>
</protein>
<dbReference type="InterPro" id="IPR011659">
    <property type="entry name" value="WD40"/>
</dbReference>
<dbReference type="PANTHER" id="PTHR42776:SF27">
    <property type="entry name" value="DIPEPTIDYL PEPTIDASE FAMILY MEMBER 6"/>
    <property type="match status" value="1"/>
</dbReference>
<name>A0ABR6GPD9_9BURK</name>
<dbReference type="Pfam" id="PF00326">
    <property type="entry name" value="Peptidase_S9"/>
    <property type="match status" value="1"/>
</dbReference>
<keyword evidence="4" id="KW-0031">Aminopeptidase</keyword>
<evidence type="ECO:0000259" key="3">
    <source>
        <dbReference type="Pfam" id="PF00326"/>
    </source>
</evidence>
<evidence type="ECO:0000256" key="2">
    <source>
        <dbReference type="ARBA" id="ARBA00022825"/>
    </source>
</evidence>
<dbReference type="Pfam" id="PF07676">
    <property type="entry name" value="PD40"/>
    <property type="match status" value="3"/>
</dbReference>
<dbReference type="InterPro" id="IPR001375">
    <property type="entry name" value="Peptidase_S9_cat"/>
</dbReference>
<gene>
    <name evidence="4" type="ORF">FHS28_001285</name>
</gene>
<dbReference type="InterPro" id="IPR011042">
    <property type="entry name" value="6-blade_b-propeller_TolB-like"/>
</dbReference>
<keyword evidence="2" id="KW-0720">Serine protease</keyword>
<dbReference type="Gene3D" id="3.40.50.1820">
    <property type="entry name" value="alpha/beta hydrolase"/>
    <property type="match status" value="1"/>
</dbReference>
<reference evidence="4 5" key="1">
    <citation type="submission" date="2020-08" db="EMBL/GenBank/DDBJ databases">
        <title>Genomic Encyclopedia of Type Strains, Phase III (KMG-III): the genomes of soil and plant-associated and newly described type strains.</title>
        <authorList>
            <person name="Whitman W."/>
        </authorList>
    </citation>
    <scope>NUCLEOTIDE SEQUENCE [LARGE SCALE GENOMIC DNA]</scope>
    <source>
        <strain evidence="4 5">CECT 7247</strain>
    </source>
</reference>
<dbReference type="Proteomes" id="UP000574369">
    <property type="component" value="Unassembled WGS sequence"/>
</dbReference>
<keyword evidence="1" id="KW-0378">Hydrolase</keyword>